<dbReference type="SUPFAM" id="SSF57667">
    <property type="entry name" value="beta-beta-alpha zinc fingers"/>
    <property type="match status" value="9"/>
</dbReference>
<evidence type="ECO:0000256" key="1">
    <source>
        <dbReference type="ARBA" id="ARBA00004123"/>
    </source>
</evidence>
<keyword evidence="4 7" id="KW-0863">Zinc-finger</keyword>
<proteinExistence type="predicted"/>
<evidence type="ECO:0000256" key="3">
    <source>
        <dbReference type="ARBA" id="ARBA00022737"/>
    </source>
</evidence>
<evidence type="ECO:0000256" key="7">
    <source>
        <dbReference type="PROSITE-ProRule" id="PRU00042"/>
    </source>
</evidence>
<feature type="domain" description="C2H2-type" evidence="9">
    <location>
        <begin position="211"/>
        <end position="239"/>
    </location>
</feature>
<evidence type="ECO:0000313" key="10">
    <source>
        <dbReference type="Proteomes" id="UP000694844"/>
    </source>
</evidence>
<dbReference type="KEGG" id="cvn:111119799"/>
<feature type="region of interest" description="Disordered" evidence="8">
    <location>
        <begin position="325"/>
        <end position="528"/>
    </location>
</feature>
<dbReference type="GO" id="GO:0008270">
    <property type="term" value="F:zinc ion binding"/>
    <property type="evidence" value="ECO:0007669"/>
    <property type="project" value="UniProtKB-KW"/>
</dbReference>
<feature type="domain" description="C2H2-type" evidence="9">
    <location>
        <begin position="780"/>
        <end position="808"/>
    </location>
</feature>
<feature type="compositionally biased region" description="Basic and acidic residues" evidence="8">
    <location>
        <begin position="482"/>
        <end position="500"/>
    </location>
</feature>
<evidence type="ECO:0000256" key="4">
    <source>
        <dbReference type="ARBA" id="ARBA00022771"/>
    </source>
</evidence>
<feature type="compositionally biased region" description="Basic and acidic residues" evidence="8">
    <location>
        <begin position="336"/>
        <end position="345"/>
    </location>
</feature>
<feature type="domain" description="C2H2-type" evidence="9">
    <location>
        <begin position="170"/>
        <end position="198"/>
    </location>
</feature>
<evidence type="ECO:0000313" key="11">
    <source>
        <dbReference type="RefSeq" id="XP_022316005.1"/>
    </source>
</evidence>
<feature type="domain" description="C2H2-type" evidence="9">
    <location>
        <begin position="686"/>
        <end position="713"/>
    </location>
</feature>
<feature type="compositionally biased region" description="Acidic residues" evidence="8">
    <location>
        <begin position="460"/>
        <end position="481"/>
    </location>
</feature>
<evidence type="ECO:0000259" key="9">
    <source>
        <dbReference type="PROSITE" id="PS50157"/>
    </source>
</evidence>
<keyword evidence="6" id="KW-0539">Nucleus</keyword>
<feature type="domain" description="C2H2-type" evidence="9">
    <location>
        <begin position="301"/>
        <end position="324"/>
    </location>
</feature>
<reference evidence="11" key="1">
    <citation type="submission" date="2025-08" db="UniProtKB">
        <authorList>
            <consortium name="RefSeq"/>
        </authorList>
    </citation>
    <scope>IDENTIFICATION</scope>
    <source>
        <tissue evidence="11">Whole sample</tissue>
    </source>
</reference>
<dbReference type="PANTHER" id="PTHR24376:SF235">
    <property type="entry name" value="C2H2-TYPE DOMAIN-CONTAINING PROTEIN"/>
    <property type="match status" value="1"/>
</dbReference>
<dbReference type="RefSeq" id="XP_022316005.1">
    <property type="nucleotide sequence ID" value="XM_022460297.1"/>
</dbReference>
<feature type="domain" description="C2H2-type" evidence="9">
    <location>
        <begin position="809"/>
        <end position="837"/>
    </location>
</feature>
<dbReference type="GeneID" id="111119799"/>
<feature type="domain" description="C2H2-type" evidence="9">
    <location>
        <begin position="614"/>
        <end position="642"/>
    </location>
</feature>
<dbReference type="FunFam" id="3.30.160.60:FF:000446">
    <property type="entry name" value="Zinc finger protein"/>
    <property type="match status" value="1"/>
</dbReference>
<protein>
    <submittedName>
        <fullName evidence="11">Zinc finger protein 91-like</fullName>
    </submittedName>
</protein>
<feature type="compositionally biased region" description="Basic and acidic residues" evidence="8">
    <location>
        <begin position="261"/>
        <end position="279"/>
    </location>
</feature>
<dbReference type="OrthoDB" id="427030at2759"/>
<keyword evidence="10" id="KW-1185">Reference proteome</keyword>
<dbReference type="Pfam" id="PF00096">
    <property type="entry name" value="zf-C2H2"/>
    <property type="match status" value="4"/>
</dbReference>
<feature type="domain" description="C2H2-type" evidence="9">
    <location>
        <begin position="715"/>
        <end position="743"/>
    </location>
</feature>
<dbReference type="GO" id="GO:0001228">
    <property type="term" value="F:DNA-binding transcription activator activity, RNA polymerase II-specific"/>
    <property type="evidence" value="ECO:0007669"/>
    <property type="project" value="TreeGrafter"/>
</dbReference>
<feature type="domain" description="C2H2-type" evidence="9">
    <location>
        <begin position="584"/>
        <end position="606"/>
    </location>
</feature>
<feature type="domain" description="C2H2-type" evidence="9">
    <location>
        <begin position="143"/>
        <end position="165"/>
    </location>
</feature>
<keyword evidence="3" id="KW-0677">Repeat</keyword>
<dbReference type="SMART" id="SM00355">
    <property type="entry name" value="ZnF_C2H2"/>
    <property type="match status" value="21"/>
</dbReference>
<feature type="compositionally biased region" description="Low complexity" evidence="8">
    <location>
        <begin position="419"/>
        <end position="436"/>
    </location>
</feature>
<dbReference type="Proteomes" id="UP000694844">
    <property type="component" value="Chromosome 2"/>
</dbReference>
<dbReference type="PANTHER" id="PTHR24376">
    <property type="entry name" value="ZINC FINGER PROTEIN"/>
    <property type="match status" value="1"/>
</dbReference>
<comment type="subcellular location">
    <subcellularLocation>
        <location evidence="1">Nucleus</location>
    </subcellularLocation>
</comment>
<dbReference type="PROSITE" id="PS50157">
    <property type="entry name" value="ZINC_FINGER_C2H2_2"/>
    <property type="match status" value="15"/>
</dbReference>
<feature type="region of interest" description="Disordered" evidence="8">
    <location>
        <begin position="232"/>
        <end position="294"/>
    </location>
</feature>
<dbReference type="InterPro" id="IPR013087">
    <property type="entry name" value="Znf_C2H2_type"/>
</dbReference>
<dbReference type="PROSITE" id="PS00028">
    <property type="entry name" value="ZINC_FINGER_C2H2_1"/>
    <property type="match status" value="19"/>
</dbReference>
<feature type="compositionally biased region" description="Basic and acidic residues" evidence="8">
    <location>
        <begin position="392"/>
        <end position="402"/>
    </location>
</feature>
<organism evidence="10 11">
    <name type="scientific">Crassostrea virginica</name>
    <name type="common">Eastern oyster</name>
    <dbReference type="NCBI Taxonomy" id="6565"/>
    <lineage>
        <taxon>Eukaryota</taxon>
        <taxon>Metazoa</taxon>
        <taxon>Spiralia</taxon>
        <taxon>Lophotrochozoa</taxon>
        <taxon>Mollusca</taxon>
        <taxon>Bivalvia</taxon>
        <taxon>Autobranchia</taxon>
        <taxon>Pteriomorphia</taxon>
        <taxon>Ostreida</taxon>
        <taxon>Ostreoidea</taxon>
        <taxon>Ostreidae</taxon>
        <taxon>Crassostrea</taxon>
    </lineage>
</organism>
<keyword evidence="2" id="KW-0479">Metal-binding</keyword>
<feature type="domain" description="C2H2-type" evidence="9">
    <location>
        <begin position="942"/>
        <end position="970"/>
    </location>
</feature>
<sequence>MVDAETQTYTSLSEDAHYMVQKAVEKGNDIFYVSNNLNTKETTYFGTDLGKKFLDSKRELLLEFYKFCVETYSSESGVVVISSESTEEATTAKIDEDLTEEAVDDDVKDGDWKADKKTPGGTSRMRHFLRRTPKVEVEEKMGVKCDKCSQIFKTDEYLKQHMQIHERINYHCPECDRPFSVKRYIYNHMKTMHGKDYNASIQIKMTPYVPSDCPECKETYPSVEMLEIHMEREHKPKAPKQSKTATPKTADTPRTSQRIRKVTEKMKNSREEITDLKLEDNEEKEAEVKPEKEPSREEFAFVCRVCQKGFNMRRSIGVHMRKSHNLAYQEDDEETEKEKDVEPVKESVPSTPPKATESGDNEEGIITTRSGRKSKKSSRLLEIENTSVMPESPKKMPAEKSTTKGVIKPALEKEGVNVAESESQTQENQSETQAATEKSEEETAGEESMETDAVKKKEEDVGETGEDDYTDDLEDIVESEDEYKVSESEDVHDSDEYKASEDEDEDFDPKSQKSSQKGPRVSTRGVKRKSMFNDSVEIDGVLLTAPGRKKRKDGNISIPQQRISNQHLLEGRCEETIVDNKVWYKCLLCSKTMRMRTAIIKHMKTHDEMLEGAYQCYICDVRFSTNFKLGNHLRDTHKKLNAFECEKCKLKFSGRKAYIEHESICNVDPETVTPQPLSEEELKIQTTCIFCKEVFASKEEVQEHENSHVNENDAFVCPHCDLTFLEKSFCKLHILTIHSPDENMVEEKNVNPLQCRLCLKILNTQETYDAHMKIHEDESLICKICNKRFNYPYTLRNHHLLHHSDDFPFQCPHCPQKFKLKRYMTKHISDKHEDAAKAKDKPDQDTCKICDTPYVSKVELLEHMKENHEHVINTHRKATDDADKFACARCHKVYNTVDDFILHVSNHRPKKKLVCDHCGNTFNTKSNLNTHVRLKHSTVRPFECEMCNKKYALRTLLNQHIRFQHCNERPVSCDICGKGFRTKSQLQKHSYSHRENTIDCEVCEHKSWTMEGYKIHLVASHPELAVEKKIHHYTCQYCSRRFAVLHQYKRHLAIHTGQKPHKCTQCDYACSSVGTLNSHIKRVHNPSSRIFQCNFCFMTFSEAGKMYRHMDTTKHIENCRRNGVDPHTIREDVSYLIKNKENSTSRRGYNMGQSMKKMRPTEIIIENVEAMEPEVQVEGVVEEDPGEYSQEELKIEVPMATSEEEVTEVVQEVQEVQEEEVQEGEQQIEINSEVLQQILQGAALGTGQDQLPQNIEIKTQVDEDGMQCFVIQLPENSEFTVV</sequence>
<feature type="compositionally biased region" description="Acidic residues" evidence="8">
    <location>
        <begin position="439"/>
        <end position="450"/>
    </location>
</feature>
<dbReference type="InterPro" id="IPR036236">
    <property type="entry name" value="Znf_C2H2_sf"/>
</dbReference>
<dbReference type="GO" id="GO:0005634">
    <property type="term" value="C:nucleus"/>
    <property type="evidence" value="ECO:0007669"/>
    <property type="project" value="UniProtKB-SubCell"/>
</dbReference>
<dbReference type="GO" id="GO:0000978">
    <property type="term" value="F:RNA polymerase II cis-regulatory region sequence-specific DNA binding"/>
    <property type="evidence" value="ECO:0007669"/>
    <property type="project" value="TreeGrafter"/>
</dbReference>
<name>A0A8B8CJS2_CRAVI</name>
<evidence type="ECO:0000256" key="5">
    <source>
        <dbReference type="ARBA" id="ARBA00022833"/>
    </source>
</evidence>
<feature type="compositionally biased region" description="Polar residues" evidence="8">
    <location>
        <begin position="241"/>
        <end position="256"/>
    </location>
</feature>
<feature type="domain" description="C2H2-type" evidence="9">
    <location>
        <begin position="913"/>
        <end position="941"/>
    </location>
</feature>
<feature type="domain" description="C2H2-type" evidence="9">
    <location>
        <begin position="1033"/>
        <end position="1060"/>
    </location>
</feature>
<evidence type="ECO:0000256" key="2">
    <source>
        <dbReference type="ARBA" id="ARBA00022723"/>
    </source>
</evidence>
<dbReference type="Gene3D" id="3.30.160.60">
    <property type="entry name" value="Classic Zinc Finger"/>
    <property type="match status" value="10"/>
</dbReference>
<evidence type="ECO:0000256" key="8">
    <source>
        <dbReference type="SAM" id="MobiDB-lite"/>
    </source>
</evidence>
<feature type="domain" description="C2H2-type" evidence="9">
    <location>
        <begin position="971"/>
        <end position="998"/>
    </location>
</feature>
<accession>A0A8B8CJS2</accession>
<evidence type="ECO:0000256" key="6">
    <source>
        <dbReference type="ARBA" id="ARBA00023242"/>
    </source>
</evidence>
<keyword evidence="5" id="KW-0862">Zinc</keyword>
<feature type="domain" description="C2H2-type" evidence="9">
    <location>
        <begin position="885"/>
        <end position="912"/>
    </location>
</feature>
<gene>
    <name evidence="11" type="primary">LOC111119799</name>
</gene>